<evidence type="ECO:0000256" key="3">
    <source>
        <dbReference type="ARBA" id="ARBA00023167"/>
    </source>
</evidence>
<dbReference type="InterPro" id="IPR023214">
    <property type="entry name" value="HAD_sf"/>
</dbReference>
<keyword evidence="2" id="KW-0378">Hydrolase</keyword>
<dbReference type="OrthoDB" id="272500at2759"/>
<keyword evidence="1" id="KW-0028">Amino-acid biosynthesis</keyword>
<dbReference type="Gene3D" id="3.40.50.1000">
    <property type="entry name" value="HAD superfamily/HAD-like"/>
    <property type="match status" value="1"/>
</dbReference>
<dbReference type="SUPFAM" id="SSF56784">
    <property type="entry name" value="HAD-like"/>
    <property type="match status" value="1"/>
</dbReference>
<dbReference type="PANTHER" id="PTHR20371">
    <property type="entry name" value="ENOLASE-PHOSPHATASE E1"/>
    <property type="match status" value="1"/>
</dbReference>
<keyword evidence="3" id="KW-0486">Methionine biosynthesis</keyword>
<gene>
    <name evidence="4" type="ORF">ESCO_004595</name>
</gene>
<comment type="caution">
    <text evidence="4">The sequence shown here is derived from an EMBL/GenBank/DDBJ whole genome shotgun (WGS) entry which is preliminary data.</text>
</comment>
<dbReference type="EMBL" id="LGSR01000029">
    <property type="protein sequence ID" value="KOS16647.1"/>
    <property type="molecule type" value="Genomic_DNA"/>
</dbReference>
<dbReference type="GO" id="GO:0043874">
    <property type="term" value="F:acireductone synthase activity"/>
    <property type="evidence" value="ECO:0007669"/>
    <property type="project" value="InterPro"/>
</dbReference>
<sequence>MWLTPRCANWDSPDFVEYRDAFPKECRCDRDVFESHFRDLVAADAKPSYLKALQGHLWKNGYASGLLKAPLFADVPRFIVDAHAAGKKIIIYSSGSVPAQKLFFAHTDADPSDMSVFVSDWFDTVNAGPKTDVASYASILSRYPATDPARWLFLSDNPKEVDAARRSGMRSIPVVRPGNAPLPPGYASAGLTISEFTPESVAARWASTLAVEKRSEQDQ</sequence>
<dbReference type="GO" id="GO:0019509">
    <property type="term" value="P:L-methionine salvage from methylthioadenosine"/>
    <property type="evidence" value="ECO:0007669"/>
    <property type="project" value="EnsemblFungi"/>
</dbReference>
<keyword evidence="5" id="KW-1185">Reference proteome</keyword>
<reference evidence="4 5" key="1">
    <citation type="submission" date="2015-07" db="EMBL/GenBank/DDBJ databases">
        <title>The genome of the fungus Escovopsis weberi, a specialized disease agent of ant agriculture.</title>
        <authorList>
            <person name="de Man T.J."/>
            <person name="Stajich J.E."/>
            <person name="Kubicek C.P."/>
            <person name="Chenthamara K."/>
            <person name="Atanasova L."/>
            <person name="Druzhinina I.S."/>
            <person name="Birnbaum S."/>
            <person name="Barribeau S.M."/>
            <person name="Teiling C."/>
            <person name="Suen G."/>
            <person name="Currie C."/>
            <person name="Gerardo N.M."/>
        </authorList>
    </citation>
    <scope>NUCLEOTIDE SEQUENCE [LARGE SCALE GENOMIC DNA]</scope>
</reference>
<dbReference type="NCBIfam" id="TIGR01691">
    <property type="entry name" value="enolase-ppase"/>
    <property type="match status" value="1"/>
</dbReference>
<dbReference type="PANTHER" id="PTHR20371:SF1">
    <property type="entry name" value="ENOLASE-PHOSPHATASE E1"/>
    <property type="match status" value="1"/>
</dbReference>
<dbReference type="STRING" id="150374.A0A0M8MTU7"/>
<accession>A0A0M8MTU7</accession>
<dbReference type="GO" id="GO:0000287">
    <property type="term" value="F:magnesium ion binding"/>
    <property type="evidence" value="ECO:0007669"/>
    <property type="project" value="InterPro"/>
</dbReference>
<protein>
    <submittedName>
        <fullName evidence="4">Enolase-phosphatase E1</fullName>
    </submittedName>
</protein>
<evidence type="ECO:0000256" key="1">
    <source>
        <dbReference type="ARBA" id="ARBA00022605"/>
    </source>
</evidence>
<evidence type="ECO:0000313" key="5">
    <source>
        <dbReference type="Proteomes" id="UP000053831"/>
    </source>
</evidence>
<dbReference type="Gene3D" id="1.10.720.60">
    <property type="match status" value="1"/>
</dbReference>
<dbReference type="InterPro" id="IPR023943">
    <property type="entry name" value="Enolase-ppase_E1"/>
</dbReference>
<name>A0A0M8MTU7_ESCWE</name>
<organism evidence="4 5">
    <name type="scientific">Escovopsis weberi</name>
    <dbReference type="NCBI Taxonomy" id="150374"/>
    <lineage>
        <taxon>Eukaryota</taxon>
        <taxon>Fungi</taxon>
        <taxon>Dikarya</taxon>
        <taxon>Ascomycota</taxon>
        <taxon>Pezizomycotina</taxon>
        <taxon>Sordariomycetes</taxon>
        <taxon>Hypocreomycetidae</taxon>
        <taxon>Hypocreales</taxon>
        <taxon>Hypocreaceae</taxon>
        <taxon>Escovopsis</taxon>
    </lineage>
</organism>
<evidence type="ECO:0000313" key="4">
    <source>
        <dbReference type="EMBL" id="KOS16647.1"/>
    </source>
</evidence>
<proteinExistence type="predicted"/>
<evidence type="ECO:0000256" key="2">
    <source>
        <dbReference type="ARBA" id="ARBA00022801"/>
    </source>
</evidence>
<dbReference type="InterPro" id="IPR036412">
    <property type="entry name" value="HAD-like_sf"/>
</dbReference>
<dbReference type="Proteomes" id="UP000053831">
    <property type="component" value="Unassembled WGS sequence"/>
</dbReference>
<dbReference type="AlphaFoldDB" id="A0A0M8MTU7"/>